<feature type="domain" description="PDZ" evidence="6">
    <location>
        <begin position="391"/>
        <end position="483"/>
    </location>
</feature>
<dbReference type="Pfam" id="PF13180">
    <property type="entry name" value="PDZ_2"/>
    <property type="match status" value="1"/>
</dbReference>
<evidence type="ECO:0000256" key="1">
    <source>
        <dbReference type="ARBA" id="ARBA00010541"/>
    </source>
</evidence>
<dbReference type="InterPro" id="IPR001940">
    <property type="entry name" value="Peptidase_S1C"/>
</dbReference>
<dbReference type="Pfam" id="PF13365">
    <property type="entry name" value="Trypsin_2"/>
    <property type="match status" value="1"/>
</dbReference>
<feature type="transmembrane region" description="Helical" evidence="5">
    <location>
        <begin position="109"/>
        <end position="130"/>
    </location>
</feature>
<dbReference type="PROSITE" id="PS50106">
    <property type="entry name" value="PDZ"/>
    <property type="match status" value="1"/>
</dbReference>
<dbReference type="Gene3D" id="2.30.42.10">
    <property type="match status" value="1"/>
</dbReference>
<dbReference type="InterPro" id="IPR001478">
    <property type="entry name" value="PDZ"/>
</dbReference>
<feature type="compositionally biased region" description="Low complexity" evidence="4">
    <location>
        <begin position="59"/>
        <end position="68"/>
    </location>
</feature>
<evidence type="ECO:0000256" key="4">
    <source>
        <dbReference type="SAM" id="MobiDB-lite"/>
    </source>
</evidence>
<keyword evidence="5" id="KW-0812">Transmembrane</keyword>
<organism evidence="7 8">
    <name type="scientific">Pseudokineococcus basanitobsidens</name>
    <dbReference type="NCBI Taxonomy" id="1926649"/>
    <lineage>
        <taxon>Bacteria</taxon>
        <taxon>Bacillati</taxon>
        <taxon>Actinomycetota</taxon>
        <taxon>Actinomycetes</taxon>
        <taxon>Kineosporiales</taxon>
        <taxon>Kineosporiaceae</taxon>
        <taxon>Pseudokineococcus</taxon>
    </lineage>
</organism>
<keyword evidence="2" id="KW-0645">Protease</keyword>
<accession>A0ABU8RMF9</accession>
<name>A0ABU8RMF9_9ACTN</name>
<evidence type="ECO:0000259" key="6">
    <source>
        <dbReference type="PROSITE" id="PS50106"/>
    </source>
</evidence>
<protein>
    <submittedName>
        <fullName evidence="7">Trypsin-like peptidase domain-containing protein</fullName>
    </submittedName>
</protein>
<dbReference type="SMART" id="SM00228">
    <property type="entry name" value="PDZ"/>
    <property type="match status" value="1"/>
</dbReference>
<feature type="region of interest" description="Disordered" evidence="4">
    <location>
        <begin position="140"/>
        <end position="163"/>
    </location>
</feature>
<keyword evidence="5" id="KW-0472">Membrane</keyword>
<proteinExistence type="inferred from homology"/>
<sequence length="498" mass="49103">MSQQTHPQPRDHSGPWGAPGADTPSHHPAGPPAQGRYEGRYEGRPAGAPHEGAAGQGGPWPSDPWAAPADERGQQTTGPAWYGGAIPPPEPPAGGGASPRPSRSRRPGWGALVAVGVVAALVGGAAAVGVDALTRDTTPTASALAPSSSSSTSGSSGSSGATATTGAVDWQAVSKSVAPSVVAIQVQSSSAAGEGSGVVLDDQGHVLTNYHVVNGAGADAQMRVVLPDGRVYDQVKVVGEDAATDLAVIQITDPPADLTPATLGDSSAVTVGQPVMAIGNPLGLSDTVTTGIVSALDRPVTTTQETAQDQSQQQLPFGFAPQQQAPAEQVVTNAIQTDAAINPGNSGGALVDANGAVVGINSSIASTGSASGGTSGSIGLGFAIPSNEASRIAKELISSGTADHAWLGVTLTDTTATADGTTRLAAGIQDVTAGTPAADAGLRSGDAVTAVDGQPVEGAESLTAQLRERAPGTTVQLTVVRDGQQSTVSATLGTRADG</sequence>
<dbReference type="InterPro" id="IPR009003">
    <property type="entry name" value="Peptidase_S1_PA"/>
</dbReference>
<comment type="similarity">
    <text evidence="1">Belongs to the peptidase S1C family.</text>
</comment>
<dbReference type="PANTHER" id="PTHR43343:SF3">
    <property type="entry name" value="PROTEASE DO-LIKE 8, CHLOROPLASTIC"/>
    <property type="match status" value="1"/>
</dbReference>
<dbReference type="Gene3D" id="2.40.10.10">
    <property type="entry name" value="Trypsin-like serine proteases"/>
    <property type="match status" value="2"/>
</dbReference>
<evidence type="ECO:0000313" key="8">
    <source>
        <dbReference type="Proteomes" id="UP001387100"/>
    </source>
</evidence>
<dbReference type="InterPro" id="IPR043504">
    <property type="entry name" value="Peptidase_S1_PA_chymotrypsin"/>
</dbReference>
<evidence type="ECO:0000256" key="5">
    <source>
        <dbReference type="SAM" id="Phobius"/>
    </source>
</evidence>
<evidence type="ECO:0000256" key="2">
    <source>
        <dbReference type="ARBA" id="ARBA00022670"/>
    </source>
</evidence>
<dbReference type="SUPFAM" id="SSF50156">
    <property type="entry name" value="PDZ domain-like"/>
    <property type="match status" value="1"/>
</dbReference>
<dbReference type="PRINTS" id="PR00834">
    <property type="entry name" value="PROTEASES2C"/>
</dbReference>
<evidence type="ECO:0000256" key="3">
    <source>
        <dbReference type="ARBA" id="ARBA00022801"/>
    </source>
</evidence>
<comment type="caution">
    <text evidence="7">The sequence shown here is derived from an EMBL/GenBank/DDBJ whole genome shotgun (WGS) entry which is preliminary data.</text>
</comment>
<dbReference type="SUPFAM" id="SSF50494">
    <property type="entry name" value="Trypsin-like serine proteases"/>
    <property type="match status" value="1"/>
</dbReference>
<dbReference type="RefSeq" id="WP_339575629.1">
    <property type="nucleotide sequence ID" value="NZ_JBBIAA010000018.1"/>
</dbReference>
<dbReference type="PANTHER" id="PTHR43343">
    <property type="entry name" value="PEPTIDASE S12"/>
    <property type="match status" value="1"/>
</dbReference>
<dbReference type="Proteomes" id="UP001387100">
    <property type="component" value="Unassembled WGS sequence"/>
</dbReference>
<keyword evidence="3" id="KW-0378">Hydrolase</keyword>
<feature type="region of interest" description="Disordered" evidence="4">
    <location>
        <begin position="1"/>
        <end position="105"/>
    </location>
</feature>
<gene>
    <name evidence="7" type="ORF">WDZ17_13180</name>
</gene>
<dbReference type="InterPro" id="IPR051201">
    <property type="entry name" value="Chloro_Bact_Ser_Proteases"/>
</dbReference>
<reference evidence="7 8" key="1">
    <citation type="journal article" date="2017" name="Int. J. Syst. Evol. Microbiol.">
        <title>Pseudokineococcus basanitobsidens sp. nov., isolated from volcanic rock.</title>
        <authorList>
            <person name="Lee D.W."/>
            <person name="Park M.Y."/>
            <person name="Kim J.J."/>
            <person name="Kim B.S."/>
        </authorList>
    </citation>
    <scope>NUCLEOTIDE SEQUENCE [LARGE SCALE GENOMIC DNA]</scope>
    <source>
        <strain evidence="7 8">DSM 103726</strain>
    </source>
</reference>
<dbReference type="InterPro" id="IPR036034">
    <property type="entry name" value="PDZ_sf"/>
</dbReference>
<keyword evidence="8" id="KW-1185">Reference proteome</keyword>
<evidence type="ECO:0000313" key="7">
    <source>
        <dbReference type="EMBL" id="MEJ5946245.1"/>
    </source>
</evidence>
<dbReference type="EMBL" id="JBBIAA010000018">
    <property type="protein sequence ID" value="MEJ5946245.1"/>
    <property type="molecule type" value="Genomic_DNA"/>
</dbReference>
<keyword evidence="5" id="KW-1133">Transmembrane helix</keyword>